<evidence type="ECO:0000256" key="4">
    <source>
        <dbReference type="ARBA" id="ARBA00025707"/>
    </source>
</evidence>
<keyword evidence="2 7" id="KW-0489">Methyltransferase</keyword>
<comment type="pathway">
    <text evidence="1">Lipid metabolism.</text>
</comment>
<evidence type="ECO:0000256" key="2">
    <source>
        <dbReference type="ARBA" id="ARBA00022603"/>
    </source>
</evidence>
<evidence type="ECO:0000256" key="5">
    <source>
        <dbReference type="ARBA" id="ARBA00047622"/>
    </source>
</evidence>
<dbReference type="GO" id="GO:0008168">
    <property type="term" value="F:methyltransferase activity"/>
    <property type="evidence" value="ECO:0007669"/>
    <property type="project" value="UniProtKB-KW"/>
</dbReference>
<protein>
    <submittedName>
        <fullName evidence="7">Methyltransferase domain-containing protein</fullName>
    </submittedName>
</protein>
<evidence type="ECO:0000259" key="6">
    <source>
        <dbReference type="SMART" id="SM00828"/>
    </source>
</evidence>
<proteinExistence type="predicted"/>
<reference evidence="7" key="1">
    <citation type="submission" date="2022-10" db="EMBL/GenBank/DDBJ databases">
        <title>Hoeflea sp. J2-29, isolated from marine algae.</title>
        <authorList>
            <person name="Kristyanto S."/>
            <person name="Kim J.M."/>
            <person name="Jeon C.O."/>
        </authorList>
    </citation>
    <scope>NUCLEOTIDE SEQUENCE</scope>
    <source>
        <strain evidence="7">J2-29</strain>
    </source>
</reference>
<dbReference type="Pfam" id="PF13649">
    <property type="entry name" value="Methyltransf_25"/>
    <property type="match status" value="1"/>
</dbReference>
<comment type="pathway">
    <text evidence="4">Phospholipid metabolism.</text>
</comment>
<sequence length="281" mass="30407">MTDGVSHPTMKLQAGHVPDPAPEYDDRAIRFLEALWGEGFLSPGGPEEVRAVVADVDLGGKNVLDIGCGSGGITLFLARAYQPESIIGFDVEQPVVDLANRRAREQGLQDKARFVRGAPGVLPFADQSFDVVFSKDALIHVADKEALFADIFRVLKPGGRFAASDWLTSHDGAPSEAMVTYLAAEGLSFGMASAVRYEAAMASAGFTDIRTVNRNGWYREVARGELERLKGPLYAPVADAVGADYVDKNIRTWSAMQTVLDSGEHCPTHVFGTRPDEPLRL</sequence>
<comment type="caution">
    <text evidence="7">The sequence shown here is derived from an EMBL/GenBank/DDBJ whole genome shotgun (WGS) entry which is preliminary data.</text>
</comment>
<dbReference type="GO" id="GO:0032259">
    <property type="term" value="P:methylation"/>
    <property type="evidence" value="ECO:0007669"/>
    <property type="project" value="UniProtKB-KW"/>
</dbReference>
<feature type="domain" description="Polyketide synthase-like methyltransferase" evidence="6">
    <location>
        <begin position="31"/>
        <end position="238"/>
    </location>
</feature>
<evidence type="ECO:0000313" key="7">
    <source>
        <dbReference type="EMBL" id="MCY0095829.1"/>
    </source>
</evidence>
<dbReference type="InterPro" id="IPR029063">
    <property type="entry name" value="SAM-dependent_MTases_sf"/>
</dbReference>
<dbReference type="EMBL" id="JAOVZQ010000001">
    <property type="protein sequence ID" value="MCY0095829.1"/>
    <property type="molecule type" value="Genomic_DNA"/>
</dbReference>
<organism evidence="7 8">
    <name type="scientific">Hoeflea ulvae</name>
    <dbReference type="NCBI Taxonomy" id="2983764"/>
    <lineage>
        <taxon>Bacteria</taxon>
        <taxon>Pseudomonadati</taxon>
        <taxon>Pseudomonadota</taxon>
        <taxon>Alphaproteobacteria</taxon>
        <taxon>Hyphomicrobiales</taxon>
        <taxon>Rhizobiaceae</taxon>
        <taxon>Hoeflea</taxon>
    </lineage>
</organism>
<gene>
    <name evidence="7" type="ORF">OEG82_17660</name>
</gene>
<dbReference type="SMART" id="SM00828">
    <property type="entry name" value="PKS_MT"/>
    <property type="match status" value="1"/>
</dbReference>
<dbReference type="SUPFAM" id="SSF53335">
    <property type="entry name" value="S-adenosyl-L-methionine-dependent methyltransferases"/>
    <property type="match status" value="1"/>
</dbReference>
<keyword evidence="8" id="KW-1185">Reference proteome</keyword>
<dbReference type="Gene3D" id="3.40.50.150">
    <property type="entry name" value="Vaccinia Virus protein VP39"/>
    <property type="match status" value="1"/>
</dbReference>
<keyword evidence="3" id="KW-0808">Transferase</keyword>
<dbReference type="PANTHER" id="PTHR44307">
    <property type="entry name" value="PHOSPHOETHANOLAMINE METHYLTRANSFERASE"/>
    <property type="match status" value="1"/>
</dbReference>
<evidence type="ECO:0000256" key="3">
    <source>
        <dbReference type="ARBA" id="ARBA00022679"/>
    </source>
</evidence>
<dbReference type="RefSeq" id="WP_267613697.1">
    <property type="nucleotide sequence ID" value="NZ_JAOVZQ010000001.1"/>
</dbReference>
<dbReference type="InterPro" id="IPR041698">
    <property type="entry name" value="Methyltransf_25"/>
</dbReference>
<dbReference type="Proteomes" id="UP001081283">
    <property type="component" value="Unassembled WGS sequence"/>
</dbReference>
<evidence type="ECO:0000256" key="1">
    <source>
        <dbReference type="ARBA" id="ARBA00005189"/>
    </source>
</evidence>
<dbReference type="InterPro" id="IPR020803">
    <property type="entry name" value="MeTfrase_dom"/>
</dbReference>
<comment type="catalytic activity">
    <reaction evidence="5">
        <text>phosphoethanolamine + S-adenosyl-L-methionine = N-methylethanolamine phosphate + S-adenosyl-L-homocysteine + H(+)</text>
        <dbReference type="Rhea" id="RHEA:20365"/>
        <dbReference type="ChEBI" id="CHEBI:15378"/>
        <dbReference type="ChEBI" id="CHEBI:57781"/>
        <dbReference type="ChEBI" id="CHEBI:57856"/>
        <dbReference type="ChEBI" id="CHEBI:58190"/>
        <dbReference type="ChEBI" id="CHEBI:59789"/>
        <dbReference type="EC" id="2.1.1.103"/>
    </reaction>
    <physiologicalReaction direction="left-to-right" evidence="5">
        <dbReference type="Rhea" id="RHEA:20366"/>
    </physiologicalReaction>
</comment>
<dbReference type="CDD" id="cd02440">
    <property type="entry name" value="AdoMet_MTases"/>
    <property type="match status" value="1"/>
</dbReference>
<evidence type="ECO:0000313" key="8">
    <source>
        <dbReference type="Proteomes" id="UP001081283"/>
    </source>
</evidence>
<name>A0ABT3YIU5_9HYPH</name>
<dbReference type="PANTHER" id="PTHR44307:SF2">
    <property type="entry name" value="PHOSPHOETHANOLAMINE METHYLTRANSFERASE ISOFORM X1"/>
    <property type="match status" value="1"/>
</dbReference>
<accession>A0ABT3YIU5</accession>